<evidence type="ECO:0000313" key="2">
    <source>
        <dbReference type="Proteomes" id="UP001499967"/>
    </source>
</evidence>
<dbReference type="SUPFAM" id="SSF160104">
    <property type="entry name" value="Acetoacetate decarboxylase-like"/>
    <property type="match status" value="1"/>
</dbReference>
<name>A0ABP3YL70_9PSEU</name>
<dbReference type="RefSeq" id="WP_343944843.1">
    <property type="nucleotide sequence ID" value="NZ_BAAAHP010000184.1"/>
</dbReference>
<accession>A0ABP3YL70</accession>
<dbReference type="InterPro" id="IPR023375">
    <property type="entry name" value="ADC_dom_sf"/>
</dbReference>
<gene>
    <name evidence="1" type="ORF">GCM10009559_58320</name>
</gene>
<dbReference type="EMBL" id="BAAAHP010000184">
    <property type="protein sequence ID" value="GAA0897526.1"/>
    <property type="molecule type" value="Genomic_DNA"/>
</dbReference>
<dbReference type="Gene3D" id="2.40.400.10">
    <property type="entry name" value="Acetoacetate decarboxylase-like"/>
    <property type="match status" value="1"/>
</dbReference>
<proteinExistence type="predicted"/>
<dbReference type="InterPro" id="IPR010451">
    <property type="entry name" value="Acetoacetate_decarboxylase"/>
</dbReference>
<comment type="caution">
    <text evidence="1">The sequence shown here is derived from an EMBL/GenBank/DDBJ whole genome shotgun (WGS) entry which is preliminary data.</text>
</comment>
<dbReference type="Pfam" id="PF06314">
    <property type="entry name" value="ADC"/>
    <property type="match status" value="1"/>
</dbReference>
<reference evidence="2" key="1">
    <citation type="journal article" date="2019" name="Int. J. Syst. Evol. Microbiol.">
        <title>The Global Catalogue of Microorganisms (GCM) 10K type strain sequencing project: providing services to taxonomists for standard genome sequencing and annotation.</title>
        <authorList>
            <consortium name="The Broad Institute Genomics Platform"/>
            <consortium name="The Broad Institute Genome Sequencing Center for Infectious Disease"/>
            <person name="Wu L."/>
            <person name="Ma J."/>
        </authorList>
    </citation>
    <scope>NUCLEOTIDE SEQUENCE [LARGE SCALE GENOMIC DNA]</scope>
    <source>
        <strain evidence="2">JCM 11117</strain>
    </source>
</reference>
<sequence>MPSPERPAHTGVRAAAMPVFAPLFHPGTEEVMVRWLTVHVPVAPEVSDAVLPDGLTSAAEPTVGLWVAEFIGAEFHSPTGVERRPSYLQGGLSLRCRRDDGADGAYALVTYVAGLNHGILGRELFGLPKKQVRSVTLDEDGAALRFVMTSALGDTLVTGETVLGPTADPAPAPAWFGRHFTVKAVPSAEGPGADGPAFDVCKLVEIPWRMTDATPVTGGATSLTWGGGSTDPLQLFAPTSPPVARYGTARLGITYGKYLADVTPPHAFGLPSWG</sequence>
<organism evidence="1 2">
    <name type="scientific">Pseudonocardia zijingensis</name>
    <dbReference type="NCBI Taxonomy" id="153376"/>
    <lineage>
        <taxon>Bacteria</taxon>
        <taxon>Bacillati</taxon>
        <taxon>Actinomycetota</taxon>
        <taxon>Actinomycetes</taxon>
        <taxon>Pseudonocardiales</taxon>
        <taxon>Pseudonocardiaceae</taxon>
        <taxon>Pseudonocardia</taxon>
    </lineage>
</organism>
<dbReference type="Proteomes" id="UP001499967">
    <property type="component" value="Unassembled WGS sequence"/>
</dbReference>
<keyword evidence="2" id="KW-1185">Reference proteome</keyword>
<evidence type="ECO:0000313" key="1">
    <source>
        <dbReference type="EMBL" id="GAA0897526.1"/>
    </source>
</evidence>
<protein>
    <recommendedName>
        <fullName evidence="3">Acetoacetate decarboxylase</fullName>
    </recommendedName>
</protein>
<evidence type="ECO:0008006" key="3">
    <source>
        <dbReference type="Google" id="ProtNLM"/>
    </source>
</evidence>